<comment type="caution">
    <text evidence="1">The sequence shown here is derived from an EMBL/GenBank/DDBJ whole genome shotgun (WGS) entry which is preliminary data.</text>
</comment>
<dbReference type="AlphaFoldDB" id="A0A0R3LPF3"/>
<sequence length="89" mass="9856">PGYLSSITSMLMRTGYVAPPNESSELVVMALAELWQFVPISANEIADRWVIWDSNGRPRPREGAFGKNVVGLRSSSIDPSRSVLAEEEY</sequence>
<dbReference type="EMBL" id="LLXZ01000068">
    <property type="protein sequence ID" value="KRR09752.1"/>
    <property type="molecule type" value="Genomic_DNA"/>
</dbReference>
<dbReference type="Proteomes" id="UP000050863">
    <property type="component" value="Unassembled WGS sequence"/>
</dbReference>
<organism evidence="1 2">
    <name type="scientific">Bradyrhizobium jicamae</name>
    <dbReference type="NCBI Taxonomy" id="280332"/>
    <lineage>
        <taxon>Bacteria</taxon>
        <taxon>Pseudomonadati</taxon>
        <taxon>Pseudomonadota</taxon>
        <taxon>Alphaproteobacteria</taxon>
        <taxon>Hyphomicrobiales</taxon>
        <taxon>Nitrobacteraceae</taxon>
        <taxon>Bradyrhizobium</taxon>
    </lineage>
</organism>
<evidence type="ECO:0000313" key="1">
    <source>
        <dbReference type="EMBL" id="KRR09752.1"/>
    </source>
</evidence>
<gene>
    <name evidence="1" type="ORF">CQ12_39525</name>
</gene>
<proteinExistence type="predicted"/>
<feature type="non-terminal residue" evidence="1">
    <location>
        <position position="1"/>
    </location>
</feature>
<name>A0A0R3LPF3_9BRAD</name>
<protein>
    <submittedName>
        <fullName evidence="1">Uncharacterized protein</fullName>
    </submittedName>
</protein>
<evidence type="ECO:0000313" key="2">
    <source>
        <dbReference type="Proteomes" id="UP000050863"/>
    </source>
</evidence>
<reference evidence="1 2" key="1">
    <citation type="submission" date="2014-03" db="EMBL/GenBank/DDBJ databases">
        <title>Bradyrhizobium valentinum sp. nov., isolated from effective nodules of Lupinus mariae-josephae, a lupine endemic of basic-lime soils in Eastern Spain.</title>
        <authorList>
            <person name="Duran D."/>
            <person name="Rey L."/>
            <person name="Navarro A."/>
            <person name="Busquets A."/>
            <person name="Imperial J."/>
            <person name="Ruiz-Argueso T."/>
        </authorList>
    </citation>
    <scope>NUCLEOTIDE SEQUENCE [LARGE SCALE GENOMIC DNA]</scope>
    <source>
        <strain evidence="1 2">PAC68</strain>
    </source>
</reference>
<accession>A0A0R3LPF3</accession>
<keyword evidence="2" id="KW-1185">Reference proteome</keyword>